<proteinExistence type="predicted"/>
<dbReference type="Proteomes" id="UP000694251">
    <property type="component" value="Chromosome 1"/>
</dbReference>
<evidence type="ECO:0000313" key="1">
    <source>
        <dbReference type="EMBL" id="KAG7660112.1"/>
    </source>
</evidence>
<evidence type="ECO:0000313" key="2">
    <source>
        <dbReference type="Proteomes" id="UP000694251"/>
    </source>
</evidence>
<accession>A0A8T2HN39</accession>
<reference evidence="1 2" key="1">
    <citation type="submission" date="2020-12" db="EMBL/GenBank/DDBJ databases">
        <title>Concerted genomic and epigenomic changes stabilize Arabidopsis allopolyploids.</title>
        <authorList>
            <person name="Chen Z."/>
        </authorList>
    </citation>
    <scope>NUCLEOTIDE SEQUENCE [LARGE SCALE GENOMIC DNA]</scope>
    <source>
        <strain evidence="1">As9502</strain>
        <tissue evidence="1">Leaf</tissue>
    </source>
</reference>
<feature type="non-terminal residue" evidence="1">
    <location>
        <position position="1"/>
    </location>
</feature>
<keyword evidence="2" id="KW-1185">Reference proteome</keyword>
<protein>
    <submittedName>
        <fullName evidence="1">Uncharacterized protein</fullName>
    </submittedName>
</protein>
<feature type="non-terminal residue" evidence="1">
    <location>
        <position position="24"/>
    </location>
</feature>
<dbReference type="AlphaFoldDB" id="A0A8T2HN39"/>
<comment type="caution">
    <text evidence="1">The sequence shown here is derived from an EMBL/GenBank/DDBJ whole genome shotgun (WGS) entry which is preliminary data.</text>
</comment>
<organism evidence="1 2">
    <name type="scientific">Arabidopsis suecica</name>
    <name type="common">Swedish thale-cress</name>
    <name type="synonym">Cardaminopsis suecica</name>
    <dbReference type="NCBI Taxonomy" id="45249"/>
    <lineage>
        <taxon>Eukaryota</taxon>
        <taxon>Viridiplantae</taxon>
        <taxon>Streptophyta</taxon>
        <taxon>Embryophyta</taxon>
        <taxon>Tracheophyta</taxon>
        <taxon>Spermatophyta</taxon>
        <taxon>Magnoliopsida</taxon>
        <taxon>eudicotyledons</taxon>
        <taxon>Gunneridae</taxon>
        <taxon>Pentapetalae</taxon>
        <taxon>rosids</taxon>
        <taxon>malvids</taxon>
        <taxon>Brassicales</taxon>
        <taxon>Brassicaceae</taxon>
        <taxon>Camelineae</taxon>
        <taxon>Arabidopsis</taxon>
    </lineage>
</organism>
<sequence>MLKALLEGGWFTYELVFLVSSLLY</sequence>
<gene>
    <name evidence="1" type="ORF">ISN44_As01g069000</name>
</gene>
<dbReference type="EMBL" id="JAEFBJ010000001">
    <property type="protein sequence ID" value="KAG7660112.1"/>
    <property type="molecule type" value="Genomic_DNA"/>
</dbReference>
<name>A0A8T2HN39_ARASU</name>